<dbReference type="EMBL" id="PDCP01000012">
    <property type="protein sequence ID" value="PEG40012.1"/>
    <property type="molecule type" value="Genomic_DNA"/>
</dbReference>
<organism evidence="1 2">
    <name type="scientific">Mycolicibacterium agri</name>
    <name type="common">Mycobacterium agri</name>
    <dbReference type="NCBI Taxonomy" id="36811"/>
    <lineage>
        <taxon>Bacteria</taxon>
        <taxon>Bacillati</taxon>
        <taxon>Actinomycetota</taxon>
        <taxon>Actinomycetes</taxon>
        <taxon>Mycobacteriales</taxon>
        <taxon>Mycobacteriaceae</taxon>
        <taxon>Mycolicibacterium</taxon>
    </lineage>
</organism>
<gene>
    <name evidence="1" type="ORF">CQY20_09010</name>
</gene>
<evidence type="ECO:0000313" key="1">
    <source>
        <dbReference type="EMBL" id="PEG40012.1"/>
    </source>
</evidence>
<dbReference type="AlphaFoldDB" id="A0A2A7N7E9"/>
<evidence type="ECO:0000313" key="2">
    <source>
        <dbReference type="Proteomes" id="UP000220914"/>
    </source>
</evidence>
<comment type="caution">
    <text evidence="1">The sequence shown here is derived from an EMBL/GenBank/DDBJ whole genome shotgun (WGS) entry which is preliminary data.</text>
</comment>
<protein>
    <submittedName>
        <fullName evidence="1">Uncharacterized protein</fullName>
    </submittedName>
</protein>
<keyword evidence="2" id="KW-1185">Reference proteome</keyword>
<dbReference type="Proteomes" id="UP000220914">
    <property type="component" value="Unassembled WGS sequence"/>
</dbReference>
<name>A0A2A7N7E9_MYCAG</name>
<sequence length="74" mass="7285">MIGGSAMVIMGAVAMTIDQQAVHTGQTDVASVGKMTIPATTTASGKADTVVATSFAVPSIKGPAPLPKEEAAAE</sequence>
<proteinExistence type="predicted"/>
<reference evidence="1 2" key="1">
    <citation type="submission" date="2017-10" db="EMBL/GenBank/DDBJ databases">
        <title>The new phylogeny of genus Mycobacterium.</title>
        <authorList>
            <person name="Tortoli E."/>
            <person name="Trovato A."/>
            <person name="Cirillo D.M."/>
        </authorList>
    </citation>
    <scope>NUCLEOTIDE SEQUENCE [LARGE SCALE GENOMIC DNA]</scope>
    <source>
        <strain evidence="1 2">CCUG37673</strain>
    </source>
</reference>
<accession>A0A2A7N7E9</accession>